<keyword evidence="1 2" id="KW-0694">RNA-binding</keyword>
<protein>
    <submittedName>
        <fullName evidence="5">19654_t:CDS:1</fullName>
    </submittedName>
</protein>
<name>A0A9N9AY64_9GLOM</name>
<evidence type="ECO:0000256" key="2">
    <source>
        <dbReference type="PROSITE-ProRule" id="PRU00176"/>
    </source>
</evidence>
<dbReference type="InterPro" id="IPR050825">
    <property type="entry name" value="RBM42_RBP45_47-like"/>
</dbReference>
<dbReference type="Pfam" id="PF00076">
    <property type="entry name" value="RRM_1"/>
    <property type="match status" value="4"/>
</dbReference>
<keyword evidence="6" id="KW-1185">Reference proteome</keyword>
<proteinExistence type="predicted"/>
<dbReference type="Proteomes" id="UP000789405">
    <property type="component" value="Unassembled WGS sequence"/>
</dbReference>
<dbReference type="InterPro" id="IPR035979">
    <property type="entry name" value="RBD_domain_sf"/>
</dbReference>
<dbReference type="EMBL" id="CAJVPY010002025">
    <property type="protein sequence ID" value="CAG8545909.1"/>
    <property type="molecule type" value="Genomic_DNA"/>
</dbReference>
<feature type="domain" description="RRM" evidence="4">
    <location>
        <begin position="8"/>
        <end position="164"/>
    </location>
</feature>
<dbReference type="PANTHER" id="PTHR47640:SF5">
    <property type="entry name" value="RRM DOMAIN-CONTAINING PROTEIN"/>
    <property type="match status" value="1"/>
</dbReference>
<reference evidence="5" key="1">
    <citation type="submission" date="2021-06" db="EMBL/GenBank/DDBJ databases">
        <authorList>
            <person name="Kallberg Y."/>
            <person name="Tangrot J."/>
            <person name="Rosling A."/>
        </authorList>
    </citation>
    <scope>NUCLEOTIDE SEQUENCE</scope>
    <source>
        <strain evidence="5">MA453B</strain>
    </source>
</reference>
<gene>
    <name evidence="5" type="ORF">DERYTH_LOCUS5032</name>
</gene>
<evidence type="ECO:0000313" key="6">
    <source>
        <dbReference type="Proteomes" id="UP000789405"/>
    </source>
</evidence>
<dbReference type="Gene3D" id="3.30.70.330">
    <property type="match status" value="3"/>
</dbReference>
<dbReference type="InterPro" id="IPR000504">
    <property type="entry name" value="RRM_dom"/>
</dbReference>
<dbReference type="InterPro" id="IPR003954">
    <property type="entry name" value="RRM_euk-type"/>
</dbReference>
<feature type="domain" description="RRM" evidence="4">
    <location>
        <begin position="177"/>
        <end position="255"/>
    </location>
</feature>
<dbReference type="GO" id="GO:0003729">
    <property type="term" value="F:mRNA binding"/>
    <property type="evidence" value="ECO:0007669"/>
    <property type="project" value="InterPro"/>
</dbReference>
<dbReference type="PANTHER" id="PTHR47640">
    <property type="entry name" value="TRNA SELENOCYSTEINE 1-ASSOCIATED PROTEIN 1-RELATED-RELATED"/>
    <property type="match status" value="1"/>
</dbReference>
<evidence type="ECO:0000256" key="3">
    <source>
        <dbReference type="SAM" id="MobiDB-lite"/>
    </source>
</evidence>
<sequence>MATDDGCKSLYVGNLDPRVTDSMLHEIFGVAGSVNNTKIIPDKNVEAWTCHLQWCDDLQYCFFLETRHCLNEVYLWSHPVMAGLAGHSSCAPYIYDAAQRLESFIFPQYFYILLTYLLLLVYQHGGLNYGFVEFNDHRSAETALQTLNGRKIYNMEIKVNWAFQGQQGHKEDTSNHYHIFVGDLSPEVNDEVLAKAFSAFGSMSDARVMWDVNSGKSRGYGFVAFRDKTDAEQAIATMNGEWLGSRAIRCNWANQKGQPGPGSTSDRQGSTQTPQLSYEIVVAQTPHYNSTVYVGNLPPYTTQDHLIPYFQSFGYIIEVRMQADRGFAFVKLDSHENAANAIVNLQNTNINGRIIKCSWGKDRAPEQATASYHTYGVPNTAYNYPYGYYSNHTAHPYPAAVNESGYDLPPGMSAPPPSLASLDGATAAAVVAGQQQHPTANWEQYSYNGGYDAYGQYFPYGYNQPTGAGAPGAPGIGTPTSSVAGSHPPSVGSHGPSGGSAYSG</sequence>
<evidence type="ECO:0000256" key="1">
    <source>
        <dbReference type="ARBA" id="ARBA00022884"/>
    </source>
</evidence>
<dbReference type="SMART" id="SM00361">
    <property type="entry name" value="RRM_1"/>
    <property type="match status" value="2"/>
</dbReference>
<feature type="compositionally biased region" description="Low complexity" evidence="3">
    <location>
        <begin position="476"/>
        <end position="494"/>
    </location>
</feature>
<dbReference type="CDD" id="cd12619">
    <property type="entry name" value="RRM2_PUB1"/>
    <property type="match status" value="1"/>
</dbReference>
<organism evidence="5 6">
    <name type="scientific">Dentiscutata erythropus</name>
    <dbReference type="NCBI Taxonomy" id="1348616"/>
    <lineage>
        <taxon>Eukaryota</taxon>
        <taxon>Fungi</taxon>
        <taxon>Fungi incertae sedis</taxon>
        <taxon>Mucoromycota</taxon>
        <taxon>Glomeromycotina</taxon>
        <taxon>Glomeromycetes</taxon>
        <taxon>Diversisporales</taxon>
        <taxon>Gigasporaceae</taxon>
        <taxon>Dentiscutata</taxon>
    </lineage>
</organism>
<dbReference type="OrthoDB" id="8093034at2759"/>
<feature type="region of interest" description="Disordered" evidence="3">
    <location>
        <begin position="253"/>
        <end position="273"/>
    </location>
</feature>
<dbReference type="AlphaFoldDB" id="A0A9N9AY64"/>
<evidence type="ECO:0000259" key="4">
    <source>
        <dbReference type="PROSITE" id="PS50102"/>
    </source>
</evidence>
<dbReference type="SUPFAM" id="SSF54928">
    <property type="entry name" value="RNA-binding domain, RBD"/>
    <property type="match status" value="3"/>
</dbReference>
<accession>A0A9N9AY64</accession>
<evidence type="ECO:0000313" key="5">
    <source>
        <dbReference type="EMBL" id="CAG8545909.1"/>
    </source>
</evidence>
<feature type="region of interest" description="Disordered" evidence="3">
    <location>
        <begin position="470"/>
        <end position="504"/>
    </location>
</feature>
<dbReference type="FunFam" id="3.30.70.330:FF:000134">
    <property type="entry name" value="Nuclear and cytoplasmic polyadenylated rna-binding pub1"/>
    <property type="match status" value="1"/>
</dbReference>
<comment type="caution">
    <text evidence="5">The sequence shown here is derived from an EMBL/GenBank/DDBJ whole genome shotgun (WGS) entry which is preliminary data.</text>
</comment>
<dbReference type="PROSITE" id="PS50102">
    <property type="entry name" value="RRM"/>
    <property type="match status" value="3"/>
</dbReference>
<feature type="domain" description="RRM" evidence="4">
    <location>
        <begin position="290"/>
        <end position="362"/>
    </location>
</feature>
<dbReference type="SMART" id="SM00360">
    <property type="entry name" value="RRM"/>
    <property type="match status" value="3"/>
</dbReference>
<dbReference type="InterPro" id="IPR012677">
    <property type="entry name" value="Nucleotide-bd_a/b_plait_sf"/>
</dbReference>